<sequence>MSSTVVFDSVRPTYGDVTALDDISVAFDPGFNVVLGPNGAGKTTLFRIGAGILPPDAGGVTVAGIDPFADQSVKTRVGYLPHGTPLNGQLTVSENLDYWGRVLGLDTRTRDARIEQTAKTMAVDDLLDRPATDLSRGQRQRVTIARVLLGDPAVLFLDEPTTGLDPGAARSLRDQLDALAAEGRTLCYSTHNLYEAEQLADELTVIKDGTVAAQGPKDELIGRLRGEGAREVYLESDADNGTFAALGIEARESRDGWVVTLPEDQSVNDLITVLIERGFTIERVQEEETSLEELYGRLTGEEEVSSR</sequence>
<organism evidence="6 7">
    <name type="scientific">Haloferax litoreum</name>
    <dbReference type="NCBI Taxonomy" id="2666140"/>
    <lineage>
        <taxon>Archaea</taxon>
        <taxon>Methanobacteriati</taxon>
        <taxon>Methanobacteriota</taxon>
        <taxon>Stenosarchaea group</taxon>
        <taxon>Halobacteria</taxon>
        <taxon>Halobacteriales</taxon>
        <taxon>Haloferacaceae</taxon>
        <taxon>Haloferax</taxon>
    </lineage>
</organism>
<feature type="domain" description="ABC transporter" evidence="5">
    <location>
        <begin position="5"/>
        <end position="233"/>
    </location>
</feature>
<evidence type="ECO:0000256" key="3">
    <source>
        <dbReference type="ARBA" id="ARBA00022741"/>
    </source>
</evidence>
<keyword evidence="4 6" id="KW-0067">ATP-binding</keyword>
<evidence type="ECO:0000313" key="7">
    <source>
        <dbReference type="Proteomes" id="UP000439022"/>
    </source>
</evidence>
<keyword evidence="3" id="KW-0547">Nucleotide-binding</keyword>
<dbReference type="EMBL" id="WKJO01000002">
    <property type="protein sequence ID" value="MRX23438.1"/>
    <property type="molecule type" value="Genomic_DNA"/>
</dbReference>
<evidence type="ECO:0000256" key="4">
    <source>
        <dbReference type="ARBA" id="ARBA00022840"/>
    </source>
</evidence>
<dbReference type="SUPFAM" id="SSF52540">
    <property type="entry name" value="P-loop containing nucleoside triphosphate hydrolases"/>
    <property type="match status" value="1"/>
</dbReference>
<dbReference type="InterPro" id="IPR050763">
    <property type="entry name" value="ABC_transporter_ATP-binding"/>
</dbReference>
<dbReference type="InterPro" id="IPR003593">
    <property type="entry name" value="AAA+_ATPase"/>
</dbReference>
<protein>
    <submittedName>
        <fullName evidence="6">ATP-binding cassette domain-containing protein</fullName>
    </submittedName>
</protein>
<dbReference type="PANTHER" id="PTHR42711:SF5">
    <property type="entry name" value="ABC TRANSPORTER ATP-BINDING PROTEIN NATA"/>
    <property type="match status" value="1"/>
</dbReference>
<keyword evidence="7" id="KW-1185">Reference proteome</keyword>
<evidence type="ECO:0000256" key="2">
    <source>
        <dbReference type="ARBA" id="ARBA00022448"/>
    </source>
</evidence>
<dbReference type="Proteomes" id="UP000439022">
    <property type="component" value="Unassembled WGS sequence"/>
</dbReference>
<dbReference type="GO" id="GO:0005524">
    <property type="term" value="F:ATP binding"/>
    <property type="evidence" value="ECO:0007669"/>
    <property type="project" value="UniProtKB-KW"/>
</dbReference>
<comment type="caution">
    <text evidence="6">The sequence shown here is derived from an EMBL/GenBank/DDBJ whole genome shotgun (WGS) entry which is preliminary data.</text>
</comment>
<dbReference type="PROSITE" id="PS50893">
    <property type="entry name" value="ABC_TRANSPORTER_2"/>
    <property type="match status" value="1"/>
</dbReference>
<evidence type="ECO:0000256" key="1">
    <source>
        <dbReference type="ARBA" id="ARBA00005417"/>
    </source>
</evidence>
<evidence type="ECO:0000259" key="5">
    <source>
        <dbReference type="PROSITE" id="PS50893"/>
    </source>
</evidence>
<comment type="similarity">
    <text evidence="1">Belongs to the ABC transporter superfamily.</text>
</comment>
<accession>A0A6A8GJK6</accession>
<dbReference type="GO" id="GO:0016887">
    <property type="term" value="F:ATP hydrolysis activity"/>
    <property type="evidence" value="ECO:0007669"/>
    <property type="project" value="InterPro"/>
</dbReference>
<dbReference type="InterPro" id="IPR003439">
    <property type="entry name" value="ABC_transporter-like_ATP-bd"/>
</dbReference>
<dbReference type="Gene3D" id="3.40.50.300">
    <property type="entry name" value="P-loop containing nucleotide triphosphate hydrolases"/>
    <property type="match status" value="1"/>
</dbReference>
<dbReference type="RefSeq" id="WP_151164286.1">
    <property type="nucleotide sequence ID" value="NZ_WKJO01000002.1"/>
</dbReference>
<name>A0A6A8GJK6_9EURY</name>
<reference evidence="6 7" key="1">
    <citation type="submission" date="2019-11" db="EMBL/GenBank/DDBJ databases">
        <title>Whole genome sequence of Haloferax sp. MBLA0076.</title>
        <authorList>
            <person name="Seo M.-J."/>
            <person name="Cho E.-S."/>
        </authorList>
    </citation>
    <scope>NUCLEOTIDE SEQUENCE [LARGE SCALE GENOMIC DNA]</scope>
    <source>
        <strain evidence="6 7">MBLA0076</strain>
    </source>
</reference>
<dbReference type="Pfam" id="PF00005">
    <property type="entry name" value="ABC_tran"/>
    <property type="match status" value="1"/>
</dbReference>
<gene>
    <name evidence="6" type="ORF">GJR96_15910</name>
</gene>
<evidence type="ECO:0000313" key="6">
    <source>
        <dbReference type="EMBL" id="MRX23438.1"/>
    </source>
</evidence>
<dbReference type="AlphaFoldDB" id="A0A6A8GJK6"/>
<dbReference type="CDD" id="cd03230">
    <property type="entry name" value="ABC_DR_subfamily_A"/>
    <property type="match status" value="1"/>
</dbReference>
<dbReference type="InterPro" id="IPR027417">
    <property type="entry name" value="P-loop_NTPase"/>
</dbReference>
<proteinExistence type="inferred from homology"/>
<keyword evidence="2" id="KW-0813">Transport</keyword>
<dbReference type="SMART" id="SM00382">
    <property type="entry name" value="AAA"/>
    <property type="match status" value="1"/>
</dbReference>
<dbReference type="PANTHER" id="PTHR42711">
    <property type="entry name" value="ABC TRANSPORTER ATP-BINDING PROTEIN"/>
    <property type="match status" value="1"/>
</dbReference>